<comment type="caution">
    <text evidence="1">The sequence shown here is derived from an EMBL/GenBank/DDBJ whole genome shotgun (WGS) entry which is preliminary data.</text>
</comment>
<accession>A0A7W2AS40</accession>
<dbReference type="Proteomes" id="UP000538292">
    <property type="component" value="Unassembled WGS sequence"/>
</dbReference>
<organism evidence="1 2">
    <name type="scientific">Thermoactinomyces mirandus</name>
    <dbReference type="NCBI Taxonomy" id="2756294"/>
    <lineage>
        <taxon>Bacteria</taxon>
        <taxon>Bacillati</taxon>
        <taxon>Bacillota</taxon>
        <taxon>Bacilli</taxon>
        <taxon>Bacillales</taxon>
        <taxon>Thermoactinomycetaceae</taxon>
        <taxon>Thermoactinomyces</taxon>
    </lineage>
</organism>
<protein>
    <submittedName>
        <fullName evidence="1">Uncharacterized protein</fullName>
    </submittedName>
</protein>
<sequence>MITVWFNHLLKAVKLLEKHDYVAVNDIETLEIFIEFKRKDKTDDIYAGAITVPPEKASNIHEAVVITSLPYYKYRFINEKITYQELKAELLKKCKQYIQELEKINPELILAGRIQRLITKMSQLSNSL</sequence>
<dbReference type="AlphaFoldDB" id="A0A7W2AS40"/>
<gene>
    <name evidence="1" type="ORF">H2C83_12995</name>
</gene>
<evidence type="ECO:0000313" key="2">
    <source>
        <dbReference type="Proteomes" id="UP000538292"/>
    </source>
</evidence>
<proteinExistence type="predicted"/>
<evidence type="ECO:0000313" key="1">
    <source>
        <dbReference type="EMBL" id="MBA4603218.1"/>
    </source>
</evidence>
<reference evidence="1 2" key="1">
    <citation type="submission" date="2020-07" db="EMBL/GenBank/DDBJ databases">
        <title>Thermoactinomyces phylogeny.</title>
        <authorList>
            <person name="Dunlap C."/>
        </authorList>
    </citation>
    <scope>NUCLEOTIDE SEQUENCE [LARGE SCALE GENOMIC DNA]</scope>
    <source>
        <strain evidence="1 2">AMNI-1</strain>
    </source>
</reference>
<keyword evidence="2" id="KW-1185">Reference proteome</keyword>
<dbReference type="EMBL" id="JACEOL010000043">
    <property type="protein sequence ID" value="MBA4603218.1"/>
    <property type="molecule type" value="Genomic_DNA"/>
</dbReference>
<name>A0A7W2AS40_9BACL</name>